<keyword evidence="2" id="KW-1185">Reference proteome</keyword>
<dbReference type="EMBL" id="CP079216">
    <property type="protein sequence ID" value="QXT62295.1"/>
    <property type="molecule type" value="Genomic_DNA"/>
</dbReference>
<dbReference type="RefSeq" id="WP_219081003.1">
    <property type="nucleotide sequence ID" value="NZ_CP079216.1"/>
</dbReference>
<evidence type="ECO:0000313" key="2">
    <source>
        <dbReference type="Proteomes" id="UP000824504"/>
    </source>
</evidence>
<dbReference type="InterPro" id="IPR003749">
    <property type="entry name" value="ThiS/MoaD-like"/>
</dbReference>
<dbReference type="Pfam" id="PF02597">
    <property type="entry name" value="ThiS"/>
    <property type="match status" value="1"/>
</dbReference>
<proteinExistence type="predicted"/>
<protein>
    <submittedName>
        <fullName evidence="1">MoaD/ThiS family protein</fullName>
    </submittedName>
</protein>
<reference evidence="1 2" key="1">
    <citation type="submission" date="2021-07" db="EMBL/GenBank/DDBJ databases">
        <title>complete genome sequencing of Tessaracoccus sp.J1M15.</title>
        <authorList>
            <person name="Bae J.-W."/>
            <person name="Kim D.-y."/>
        </authorList>
    </citation>
    <scope>NUCLEOTIDE SEQUENCE [LARGE SCALE GENOMIC DNA]</scope>
    <source>
        <strain evidence="1 2">J1M15</strain>
    </source>
</reference>
<gene>
    <name evidence="1" type="ORF">KDB89_11115</name>
</gene>
<dbReference type="Proteomes" id="UP000824504">
    <property type="component" value="Chromosome"/>
</dbReference>
<accession>A0ABX8SIP3</accession>
<name>A0ABX8SIP3_9ACTN</name>
<evidence type="ECO:0000313" key="1">
    <source>
        <dbReference type="EMBL" id="QXT62295.1"/>
    </source>
</evidence>
<sequence length="79" mass="8211">MEVRFFAGAAEAAGVESLQLDGEPATRADLVAHLARDNERLARVLEVSALLADGVRLTQPASSLAGVQRVDVLPPFAGG</sequence>
<organism evidence="1 2">
    <name type="scientific">Tessaracoccus palaemonis</name>
    <dbReference type="NCBI Taxonomy" id="2829499"/>
    <lineage>
        <taxon>Bacteria</taxon>
        <taxon>Bacillati</taxon>
        <taxon>Actinomycetota</taxon>
        <taxon>Actinomycetes</taxon>
        <taxon>Propionibacteriales</taxon>
        <taxon>Propionibacteriaceae</taxon>
        <taxon>Tessaracoccus</taxon>
    </lineage>
</organism>